<evidence type="ECO:0000313" key="2">
    <source>
        <dbReference type="Proteomes" id="UP000182703"/>
    </source>
</evidence>
<dbReference type="EMBL" id="CP018095">
    <property type="protein sequence ID" value="APF38524.1"/>
    <property type="molecule type" value="Genomic_DNA"/>
</dbReference>
<dbReference type="Proteomes" id="UP000182703">
    <property type="component" value="Chromosome"/>
</dbReference>
<keyword evidence="2" id="KW-1185">Reference proteome</keyword>
<dbReference type="RefSeq" id="WP_063187092.1">
    <property type="nucleotide sequence ID" value="NZ_CP018095.1"/>
</dbReference>
<organism evidence="1 2">
    <name type="scientific">Chelatococcus daeguensis</name>
    <dbReference type="NCBI Taxonomy" id="444444"/>
    <lineage>
        <taxon>Bacteria</taxon>
        <taxon>Pseudomonadati</taxon>
        <taxon>Pseudomonadota</taxon>
        <taxon>Alphaproteobacteria</taxon>
        <taxon>Hyphomicrobiales</taxon>
        <taxon>Chelatococcaceae</taxon>
        <taxon>Chelatococcus</taxon>
    </lineage>
</organism>
<dbReference type="KEGG" id="cdq:BOQ54_15350"/>
<accession>A0AAC9NZD9</accession>
<reference evidence="1 2" key="1">
    <citation type="submission" date="2016-11" db="EMBL/GenBank/DDBJ databases">
        <title>Complete genome sequence of the aerobically denitrifying bacterium Chelatococcus daeguensis TAD1.</title>
        <authorList>
            <person name="Yang Y."/>
            <person name="Huang S."/>
            <person name="Lin E."/>
        </authorList>
    </citation>
    <scope>NUCLEOTIDE SEQUENCE [LARGE SCALE GENOMIC DNA]</scope>
    <source>
        <strain evidence="1 2">TAD1</strain>
    </source>
</reference>
<evidence type="ECO:0000313" key="1">
    <source>
        <dbReference type="EMBL" id="APF38524.1"/>
    </source>
</evidence>
<proteinExistence type="predicted"/>
<sequence length="252" mass="28734">MAMRRVPDREAAKAARFTHQTVEHFGSDPQLAKSHAETRNGHVVKVLCWLALLRDAQNRSLALSPLPRVTCEEARWQHFRERRPRQAAHVLPGQVMVDGRYPWLYFKDITRARTLQSLFAEVRALPANFNKADSAAENKGLTEAFRAAAEYVLRGHAPLRQDIAEAYRTLWVPGARAAYAAAEEQKRSRPSVPSPVYDIERNIVNLEEIAEAGQSQWDVHDQIRILMRYEASLDEVPPELQPHKMDEILGRS</sequence>
<gene>
    <name evidence="1" type="ORF">BOQ54_15350</name>
</gene>
<protein>
    <submittedName>
        <fullName evidence="1">Uncharacterized protein</fullName>
    </submittedName>
</protein>
<name>A0AAC9NZD9_9HYPH</name>
<dbReference type="AlphaFoldDB" id="A0AAC9NZD9"/>